<sequence length="303" mass="33647">MNIDVTKLDTVCDAAQPWQLGSQEGATPIMQGIIELHNDICHFLFLILGFVSRMLVRALWLFPFPSGLPNKWIVHGTTLELLRTILPSIIPMFIAIPSFALLYSLDEIVDPILTIKAIGHQWYRTYEYSDCFDGTDKALTFDSYPIPESDPAMGQSRILEVDNRVVLPAKTHIRILVTAADVPHSWAVPSSGLKCDAVPGRLNQLSTFILRGGVYYGQCSELCGTNHAFTLWPGNLTQYLPASPNHTASTISSKQPHLPLSCQASSTCHMIHCSSTVVVEWSRTVRSVGIEVVRPTRLYTEKP</sequence>
<dbReference type="InterPro" id="IPR002429">
    <property type="entry name" value="CcO_II-like_C"/>
</dbReference>
<gene>
    <name evidence="18" type="primary">cox2</name>
</gene>
<keyword evidence="9 15" id="KW-1133">Transmembrane helix</keyword>
<dbReference type="Pfam" id="PF02790">
    <property type="entry name" value="COX2_TM"/>
    <property type="match status" value="1"/>
</dbReference>
<dbReference type="PANTHER" id="PTHR22888">
    <property type="entry name" value="CYTOCHROME C OXIDASE, SUBUNIT II"/>
    <property type="match status" value="1"/>
</dbReference>
<dbReference type="InterPro" id="IPR034210">
    <property type="entry name" value="CcO_II_C"/>
</dbReference>
<evidence type="ECO:0000256" key="7">
    <source>
        <dbReference type="ARBA" id="ARBA00022967"/>
    </source>
</evidence>
<comment type="catalytic activity">
    <reaction evidence="13">
        <text>4 Fe(II)-[cytochrome c] + O2 + 8 H(+)(in) = 4 Fe(III)-[cytochrome c] + 2 H2O + 4 H(+)(out)</text>
        <dbReference type="Rhea" id="RHEA:11436"/>
        <dbReference type="Rhea" id="RHEA-COMP:10350"/>
        <dbReference type="Rhea" id="RHEA-COMP:14399"/>
        <dbReference type="ChEBI" id="CHEBI:15377"/>
        <dbReference type="ChEBI" id="CHEBI:15378"/>
        <dbReference type="ChEBI" id="CHEBI:15379"/>
        <dbReference type="ChEBI" id="CHEBI:29033"/>
        <dbReference type="ChEBI" id="CHEBI:29034"/>
        <dbReference type="EC" id="7.1.1.9"/>
    </reaction>
    <physiologicalReaction direction="left-to-right" evidence="13">
        <dbReference type="Rhea" id="RHEA:11437"/>
    </physiologicalReaction>
</comment>
<accession>A0AB39A6M6</accession>
<dbReference type="Pfam" id="PF00116">
    <property type="entry name" value="COX2"/>
    <property type="match status" value="1"/>
</dbReference>
<evidence type="ECO:0000256" key="2">
    <source>
        <dbReference type="ARBA" id="ARBA00007866"/>
    </source>
</evidence>
<proteinExistence type="inferred from homology"/>
<dbReference type="GO" id="GO:0005507">
    <property type="term" value="F:copper ion binding"/>
    <property type="evidence" value="ECO:0007669"/>
    <property type="project" value="InterPro"/>
</dbReference>
<evidence type="ECO:0000256" key="4">
    <source>
        <dbReference type="ARBA" id="ARBA00022660"/>
    </source>
</evidence>
<evidence type="ECO:0000256" key="1">
    <source>
        <dbReference type="ARBA" id="ARBA00004225"/>
    </source>
</evidence>
<evidence type="ECO:0000256" key="13">
    <source>
        <dbReference type="ARBA" id="ARBA00049512"/>
    </source>
</evidence>
<dbReference type="SUPFAM" id="SSF49503">
    <property type="entry name" value="Cupredoxins"/>
    <property type="match status" value="1"/>
</dbReference>
<keyword evidence="12 14" id="KW-0472">Membrane</keyword>
<feature type="transmembrane region" description="Helical" evidence="15">
    <location>
        <begin position="82"/>
        <end position="103"/>
    </location>
</feature>
<keyword evidence="5 14" id="KW-0812">Transmembrane</keyword>
<dbReference type="PROSITE" id="PS50999">
    <property type="entry name" value="COX2_TM"/>
    <property type="match status" value="1"/>
</dbReference>
<geneLocation type="mitochondrion" evidence="18"/>
<evidence type="ECO:0000256" key="9">
    <source>
        <dbReference type="ARBA" id="ARBA00022989"/>
    </source>
</evidence>
<feature type="transmembrane region" description="Helical" evidence="15">
    <location>
        <begin position="40"/>
        <end position="62"/>
    </location>
</feature>
<comment type="function">
    <text evidence="14">Component of the cytochrome c oxidase, the last enzyme in the mitochondrial electron transport chain which drives oxidative phosphorylation. The respiratory chain contains 3 multisubunit complexes succinate dehydrogenase (complex II, CII), ubiquinol-cytochrome c oxidoreductase (cytochrome b-c1 complex, complex III, CIII) and cytochrome c oxidase (complex IV, CIV), that cooperate to transfer electrons derived from NADH and succinate to molecular oxygen, creating an electrochemical gradient over the inner membrane that drives transmembrane transport and the ATP synthase. Cytochrome c oxidase is the component of the respiratory chain that catalyzes the reduction of oxygen to water. Electrons originating from reduced cytochrome c in the intermembrane space (IMS) are transferred via the dinuclear copper A center (CU(A)) of subunit 2 and heme A of subunit 1 to the active site in subunit 1, a binuclear center (BNC) formed by heme A3 and copper B (CU(B)). The BNC reduces molecular oxygen to 2 water molecules using 4 electrons from cytochrome c in the IMS and 4 protons from the mitochondrial matrix.</text>
</comment>
<evidence type="ECO:0000313" key="18">
    <source>
        <dbReference type="EMBL" id="XDF45911.1"/>
    </source>
</evidence>
<keyword evidence="4 14" id="KW-0679">Respiratory chain</keyword>
<keyword evidence="10 14" id="KW-0186">Copper</keyword>
<dbReference type="Gene3D" id="2.60.40.420">
    <property type="entry name" value="Cupredoxins - blue copper proteins"/>
    <property type="match status" value="1"/>
</dbReference>
<keyword evidence="6 14" id="KW-0479">Metal-binding</keyword>
<evidence type="ECO:0000256" key="15">
    <source>
        <dbReference type="SAM" id="Phobius"/>
    </source>
</evidence>
<dbReference type="PRINTS" id="PR01166">
    <property type="entry name" value="CYCOXIDASEII"/>
</dbReference>
<dbReference type="SUPFAM" id="SSF81464">
    <property type="entry name" value="Cytochrome c oxidase subunit II-like, transmembrane region"/>
    <property type="match status" value="1"/>
</dbReference>
<protein>
    <recommendedName>
        <fullName evidence="14">Cytochrome c oxidase subunit 2</fullName>
    </recommendedName>
</protein>
<evidence type="ECO:0000256" key="10">
    <source>
        <dbReference type="ARBA" id="ARBA00023008"/>
    </source>
</evidence>
<dbReference type="CDD" id="cd13912">
    <property type="entry name" value="CcO_II_C"/>
    <property type="match status" value="1"/>
</dbReference>
<dbReference type="InterPro" id="IPR011759">
    <property type="entry name" value="Cyt_c_oxidase_su2_TM_dom"/>
</dbReference>
<dbReference type="GO" id="GO:0005743">
    <property type="term" value="C:mitochondrial inner membrane"/>
    <property type="evidence" value="ECO:0007669"/>
    <property type="project" value="UniProtKB-SubCell"/>
</dbReference>
<evidence type="ECO:0000256" key="11">
    <source>
        <dbReference type="ARBA" id="ARBA00023128"/>
    </source>
</evidence>
<keyword evidence="14" id="KW-0999">Mitochondrion inner membrane</keyword>
<evidence type="ECO:0000256" key="8">
    <source>
        <dbReference type="ARBA" id="ARBA00022982"/>
    </source>
</evidence>
<evidence type="ECO:0000256" key="6">
    <source>
        <dbReference type="ARBA" id="ARBA00022723"/>
    </source>
</evidence>
<keyword evidence="11 14" id="KW-0496">Mitochondrion</keyword>
<dbReference type="GO" id="GO:0004129">
    <property type="term" value="F:cytochrome-c oxidase activity"/>
    <property type="evidence" value="ECO:0007669"/>
    <property type="project" value="UniProtKB-EC"/>
</dbReference>
<keyword evidence="8 14" id="KW-0249">Electron transport</keyword>
<comment type="cofactor">
    <cofactor evidence="14">
        <name>Cu cation</name>
        <dbReference type="ChEBI" id="CHEBI:23378"/>
    </cofactor>
    <text evidence="14">Binds a copper A center.</text>
</comment>
<dbReference type="Gene3D" id="1.10.287.90">
    <property type="match status" value="1"/>
</dbReference>
<dbReference type="InterPro" id="IPR008972">
    <property type="entry name" value="Cupredoxin"/>
</dbReference>
<name>A0AB39A6M6_9MAGN</name>
<evidence type="ECO:0000256" key="14">
    <source>
        <dbReference type="RuleBase" id="RU000457"/>
    </source>
</evidence>
<reference evidence="18" key="1">
    <citation type="submission" date="2024-07" db="EMBL/GenBank/DDBJ databases">
        <authorList>
            <person name="Mao H."/>
        </authorList>
    </citation>
    <scope>NUCLEOTIDE SEQUENCE</scope>
</reference>
<evidence type="ECO:0000259" key="17">
    <source>
        <dbReference type="PROSITE" id="PS50999"/>
    </source>
</evidence>
<dbReference type="AlphaFoldDB" id="A0AB39A6M6"/>
<dbReference type="InterPro" id="IPR045187">
    <property type="entry name" value="CcO_II"/>
</dbReference>
<dbReference type="EMBL" id="PQ046266">
    <property type="protein sequence ID" value="XDF45911.1"/>
    <property type="molecule type" value="Genomic_DNA"/>
</dbReference>
<keyword evidence="7" id="KW-1278">Translocase</keyword>
<comment type="subcellular location">
    <subcellularLocation>
        <location evidence="14">Mitochondrion inner membrane</location>
        <topology evidence="14">Multi-pass membrane protein</topology>
    </subcellularLocation>
    <subcellularLocation>
        <location evidence="1">Mitochondrion membrane</location>
        <topology evidence="1">Multi-pass membrane protein</topology>
    </subcellularLocation>
</comment>
<feature type="domain" description="Cytochrome oxidase subunit II copper A binding" evidence="16">
    <location>
        <begin position="110"/>
        <end position="249"/>
    </location>
</feature>
<dbReference type="PANTHER" id="PTHR22888:SF9">
    <property type="entry name" value="CYTOCHROME C OXIDASE SUBUNIT 2"/>
    <property type="match status" value="1"/>
</dbReference>
<evidence type="ECO:0000256" key="5">
    <source>
        <dbReference type="ARBA" id="ARBA00022692"/>
    </source>
</evidence>
<evidence type="ECO:0000259" key="16">
    <source>
        <dbReference type="PROSITE" id="PS50857"/>
    </source>
</evidence>
<feature type="domain" description="Cytochrome oxidase subunit II transmembrane region profile" evidence="17">
    <location>
        <begin position="14"/>
        <end position="109"/>
    </location>
</feature>
<dbReference type="PROSITE" id="PS50857">
    <property type="entry name" value="COX2_CUA"/>
    <property type="match status" value="1"/>
</dbReference>
<organism evidence="18">
    <name type="scientific">Viscum diospyrosicola</name>
    <dbReference type="NCBI Taxonomy" id="3234318"/>
    <lineage>
        <taxon>Eukaryota</taxon>
        <taxon>Viridiplantae</taxon>
        <taxon>Streptophyta</taxon>
        <taxon>Embryophyta</taxon>
        <taxon>Tracheophyta</taxon>
        <taxon>Spermatophyta</taxon>
        <taxon>Magnoliopsida</taxon>
        <taxon>eudicotyledons</taxon>
        <taxon>Gunneridae</taxon>
        <taxon>Pentapetalae</taxon>
        <taxon>Santalales</taxon>
        <taxon>Viscaceae</taxon>
        <taxon>Viscum</taxon>
    </lineage>
</organism>
<evidence type="ECO:0000256" key="12">
    <source>
        <dbReference type="ARBA" id="ARBA00023136"/>
    </source>
</evidence>
<dbReference type="InterPro" id="IPR036257">
    <property type="entry name" value="Cyt_c_oxidase_su2_TM_sf"/>
</dbReference>
<comment type="similarity">
    <text evidence="2 14">Belongs to the cytochrome c oxidase subunit 2 family.</text>
</comment>
<dbReference type="FunFam" id="1.10.287.90:FF:000004">
    <property type="entry name" value="Cytochrome c oxidase subunit 2"/>
    <property type="match status" value="1"/>
</dbReference>
<dbReference type="GO" id="GO:0042773">
    <property type="term" value="P:ATP synthesis coupled electron transport"/>
    <property type="evidence" value="ECO:0007669"/>
    <property type="project" value="TreeGrafter"/>
</dbReference>
<keyword evidence="3 14" id="KW-0813">Transport</keyword>
<evidence type="ECO:0000256" key="3">
    <source>
        <dbReference type="ARBA" id="ARBA00022448"/>
    </source>
</evidence>